<keyword evidence="2" id="KW-0732">Signal</keyword>
<reference evidence="3 4" key="1">
    <citation type="journal article" date="2018" name="Mol. Biol. Evol.">
        <title>Broad Genomic Sampling Reveals a Smut Pathogenic Ancestry of the Fungal Clade Ustilaginomycotina.</title>
        <authorList>
            <person name="Kijpornyongpan T."/>
            <person name="Mondo S.J."/>
            <person name="Barry K."/>
            <person name="Sandor L."/>
            <person name="Lee J."/>
            <person name="Lipzen A."/>
            <person name="Pangilinan J."/>
            <person name="LaButti K."/>
            <person name="Hainaut M."/>
            <person name="Henrissat B."/>
            <person name="Grigoriev I.V."/>
            <person name="Spatafora J.W."/>
            <person name="Aime M.C."/>
        </authorList>
    </citation>
    <scope>NUCLEOTIDE SEQUENCE [LARGE SCALE GENOMIC DNA]</scope>
    <source>
        <strain evidence="3 4">MCA 4198</strain>
    </source>
</reference>
<feature type="compositionally biased region" description="Low complexity" evidence="1">
    <location>
        <begin position="105"/>
        <end position="117"/>
    </location>
</feature>
<sequence length="144" mass="15285">MRCSLLLIAVALCLLASLVQAEGCFYDDQVCCKCAPKSGSTKSVYSCADNSTCPLGCTEADDDKCHGSPQSDSLSRKTDTTASHKKHTKHKHGEEKPDAHKHKGQSQQKKPGQGEPPVTSHLNGGKAKKPLDGKAKGPLDGLFP</sequence>
<evidence type="ECO:0000256" key="1">
    <source>
        <dbReference type="SAM" id="MobiDB-lite"/>
    </source>
</evidence>
<evidence type="ECO:0000313" key="4">
    <source>
        <dbReference type="Proteomes" id="UP000245768"/>
    </source>
</evidence>
<proteinExistence type="predicted"/>
<dbReference type="AlphaFoldDB" id="A0A316YDL1"/>
<evidence type="ECO:0000313" key="3">
    <source>
        <dbReference type="EMBL" id="PWN87221.1"/>
    </source>
</evidence>
<gene>
    <name evidence="3" type="ORF">FA10DRAFT_269808</name>
</gene>
<feature type="signal peptide" evidence="2">
    <location>
        <begin position="1"/>
        <end position="21"/>
    </location>
</feature>
<dbReference type="RefSeq" id="XP_025374419.1">
    <property type="nucleotide sequence ID" value="XM_025522885.1"/>
</dbReference>
<dbReference type="InParanoid" id="A0A316YDL1"/>
<protein>
    <recommendedName>
        <fullName evidence="5">TNFR-Cys domain-containing protein</fullName>
    </recommendedName>
</protein>
<dbReference type="Proteomes" id="UP000245768">
    <property type="component" value="Unassembled WGS sequence"/>
</dbReference>
<organism evidence="3 4">
    <name type="scientific">Acaromyces ingoldii</name>
    <dbReference type="NCBI Taxonomy" id="215250"/>
    <lineage>
        <taxon>Eukaryota</taxon>
        <taxon>Fungi</taxon>
        <taxon>Dikarya</taxon>
        <taxon>Basidiomycota</taxon>
        <taxon>Ustilaginomycotina</taxon>
        <taxon>Exobasidiomycetes</taxon>
        <taxon>Exobasidiales</taxon>
        <taxon>Cryptobasidiaceae</taxon>
        <taxon>Acaromyces</taxon>
    </lineage>
</organism>
<feature type="region of interest" description="Disordered" evidence="1">
    <location>
        <begin position="62"/>
        <end position="144"/>
    </location>
</feature>
<name>A0A316YDL1_9BASI</name>
<keyword evidence="4" id="KW-1185">Reference proteome</keyword>
<dbReference type="EMBL" id="KZ819641">
    <property type="protein sequence ID" value="PWN87221.1"/>
    <property type="molecule type" value="Genomic_DNA"/>
</dbReference>
<evidence type="ECO:0000256" key="2">
    <source>
        <dbReference type="SAM" id="SignalP"/>
    </source>
</evidence>
<accession>A0A316YDL1</accession>
<dbReference type="GeneID" id="37044801"/>
<feature type="chain" id="PRO_5016312801" description="TNFR-Cys domain-containing protein" evidence="2">
    <location>
        <begin position="22"/>
        <end position="144"/>
    </location>
</feature>
<evidence type="ECO:0008006" key="5">
    <source>
        <dbReference type="Google" id="ProtNLM"/>
    </source>
</evidence>